<dbReference type="SUPFAM" id="SSF58104">
    <property type="entry name" value="Methyl-accepting chemotaxis protein (MCP) signaling domain"/>
    <property type="match status" value="1"/>
</dbReference>
<comment type="similarity">
    <text evidence="2">Belongs to the methyl-accepting chemotaxis (MCP) protein family.</text>
</comment>
<accession>A0A6M8EMP3</accession>
<evidence type="ECO:0000256" key="1">
    <source>
        <dbReference type="ARBA" id="ARBA00022500"/>
    </source>
</evidence>
<evidence type="ECO:0000256" key="3">
    <source>
        <dbReference type="PROSITE-ProRule" id="PRU00284"/>
    </source>
</evidence>
<dbReference type="InterPro" id="IPR051310">
    <property type="entry name" value="MCP_chemotaxis"/>
</dbReference>
<gene>
    <name evidence="5" type="ORF">AACT_1039</name>
</gene>
<dbReference type="PROSITE" id="PS50111">
    <property type="entry name" value="CHEMOTAXIS_TRANSDUC_2"/>
    <property type="match status" value="1"/>
</dbReference>
<dbReference type="PANTHER" id="PTHR43531:SF11">
    <property type="entry name" value="METHYL-ACCEPTING CHEMOTAXIS PROTEIN 3"/>
    <property type="match status" value="1"/>
</dbReference>
<dbReference type="PANTHER" id="PTHR43531">
    <property type="entry name" value="PROTEIN ICFG"/>
    <property type="match status" value="1"/>
</dbReference>
<dbReference type="GO" id="GO:0004888">
    <property type="term" value="F:transmembrane signaling receptor activity"/>
    <property type="evidence" value="ECO:0007669"/>
    <property type="project" value="InterPro"/>
</dbReference>
<evidence type="ECO:0000313" key="5">
    <source>
        <dbReference type="EMBL" id="QKE28231.1"/>
    </source>
</evidence>
<keyword evidence="3" id="KW-0807">Transducer</keyword>
<organism evidence="5 6">
    <name type="scientific">Arcobacter acticola</name>
    <dbReference type="NCBI Taxonomy" id="1849015"/>
    <lineage>
        <taxon>Bacteria</taxon>
        <taxon>Pseudomonadati</taxon>
        <taxon>Campylobacterota</taxon>
        <taxon>Epsilonproteobacteria</taxon>
        <taxon>Campylobacterales</taxon>
        <taxon>Arcobacteraceae</taxon>
        <taxon>Arcobacter</taxon>
    </lineage>
</organism>
<proteinExistence type="inferred from homology"/>
<keyword evidence="6" id="KW-1185">Reference proteome</keyword>
<dbReference type="InterPro" id="IPR004089">
    <property type="entry name" value="MCPsignal_dom"/>
</dbReference>
<dbReference type="Gene3D" id="1.10.287.950">
    <property type="entry name" value="Methyl-accepting chemotaxis protein"/>
    <property type="match status" value="1"/>
</dbReference>
<dbReference type="PRINTS" id="PR00260">
    <property type="entry name" value="CHEMTRNSDUCR"/>
</dbReference>
<dbReference type="AlphaFoldDB" id="A0A6M8EMP3"/>
<reference evidence="5 6" key="1">
    <citation type="submission" date="2019-08" db="EMBL/GenBank/DDBJ databases">
        <title>Complete genome sequence of Arcobacter acticola.</title>
        <authorList>
            <person name="Miller W."/>
        </authorList>
    </citation>
    <scope>NUCLEOTIDE SEQUENCE [LARGE SCALE GENOMIC DNA]</scope>
    <source>
        <strain evidence="5 6">KCTC 52212</strain>
    </source>
</reference>
<evidence type="ECO:0000313" key="6">
    <source>
        <dbReference type="Proteomes" id="UP000503483"/>
    </source>
</evidence>
<dbReference type="GO" id="GO:0005886">
    <property type="term" value="C:plasma membrane"/>
    <property type="evidence" value="ECO:0007669"/>
    <property type="project" value="TreeGrafter"/>
</dbReference>
<dbReference type="SMART" id="SM00283">
    <property type="entry name" value="MA"/>
    <property type="match status" value="1"/>
</dbReference>
<dbReference type="Pfam" id="PF00015">
    <property type="entry name" value="MCPsignal"/>
    <property type="match status" value="1"/>
</dbReference>
<feature type="domain" description="Methyl-accepting transducer" evidence="4">
    <location>
        <begin position="164"/>
        <end position="393"/>
    </location>
</feature>
<evidence type="ECO:0000256" key="2">
    <source>
        <dbReference type="ARBA" id="ARBA00029447"/>
    </source>
</evidence>
<dbReference type="KEGG" id="paco:AACT_1039"/>
<dbReference type="GO" id="GO:0007165">
    <property type="term" value="P:signal transduction"/>
    <property type="evidence" value="ECO:0007669"/>
    <property type="project" value="UniProtKB-KW"/>
</dbReference>
<sequence>MFFKKNKDREILDVLSSIENYLKNDLNSLPEFNFECDGIQKDIKNKLDSICKILNQRNDEELQIYGELMLVAEKVQAGNFSDKIHHTNTSNSKLNYIAKTINLLVDNLKSSISQILITLDEFSNYNYMKKLDETSVENDFKVLFTDINNLRKTITSMLVENKVNGIDLDESSDILLVNVDKLNVSSNAAAASLEETAAALEEITSNIRVNTENIAKMATFSNNVTNSASHGEGLASETSLAMDEINTQVNLINEAISVIDQIAFQTNILSLNAAVEAATAGEAGRGFAVVAGEVRNLASRSAQAAKEIKAIVETATKKANEGKQIASNMIDGYKDLNKNIQQTIKLIQEIKITSNEQRSGIEQINKAINSLDMQTQQNAQVASQSYEVSVKIDRIAKLIVSNADEKEFEGK</sequence>
<keyword evidence="1" id="KW-0145">Chemotaxis</keyword>
<evidence type="ECO:0000259" key="4">
    <source>
        <dbReference type="PROSITE" id="PS50111"/>
    </source>
</evidence>
<dbReference type="Proteomes" id="UP000503483">
    <property type="component" value="Chromosome"/>
</dbReference>
<dbReference type="EMBL" id="CP042652">
    <property type="protein sequence ID" value="QKE28231.1"/>
    <property type="molecule type" value="Genomic_DNA"/>
</dbReference>
<dbReference type="GO" id="GO:0006935">
    <property type="term" value="P:chemotaxis"/>
    <property type="evidence" value="ECO:0007669"/>
    <property type="project" value="UniProtKB-KW"/>
</dbReference>
<dbReference type="InterPro" id="IPR004090">
    <property type="entry name" value="Chemotax_Me-accpt_rcpt"/>
</dbReference>
<protein>
    <submittedName>
        <fullName evidence="5">MCP-domain signal transduction protein</fullName>
    </submittedName>
</protein>
<name>A0A6M8EMP3_9BACT</name>